<dbReference type="EMBL" id="JBHRTA010000009">
    <property type="protein sequence ID" value="MFC3196886.1"/>
    <property type="molecule type" value="Genomic_DNA"/>
</dbReference>
<comment type="caution">
    <text evidence="1">The sequence shown here is derived from an EMBL/GenBank/DDBJ whole genome shotgun (WGS) entry which is preliminary data.</text>
</comment>
<keyword evidence="2" id="KW-1185">Reference proteome</keyword>
<dbReference type="Proteomes" id="UP001595526">
    <property type="component" value="Unassembled WGS sequence"/>
</dbReference>
<dbReference type="PROSITE" id="PS51257">
    <property type="entry name" value="PROKAR_LIPOPROTEIN"/>
    <property type="match status" value="1"/>
</dbReference>
<protein>
    <recommendedName>
        <fullName evidence="3">Lipoprotein</fullName>
    </recommendedName>
</protein>
<gene>
    <name evidence="1" type="ORF">ACFOET_04590</name>
</gene>
<sequence length="143" mass="15624">MKQLENKTIPRILTLALVVALTACGSKDDNKLTDNSAISDCLGVTIPIPQSATLTACTDAKVAKSASFSYAATWAEAVDFFEKTYRTNGWEITSERIDDEPGSMRTAEWRTEKNGTELAISLSDTRIDDTSGALQGVVLYFYE</sequence>
<proteinExistence type="predicted"/>
<evidence type="ECO:0000313" key="2">
    <source>
        <dbReference type="Proteomes" id="UP001595526"/>
    </source>
</evidence>
<dbReference type="RefSeq" id="WP_379020038.1">
    <property type="nucleotide sequence ID" value="NZ_JBHRTA010000009.1"/>
</dbReference>
<evidence type="ECO:0000313" key="1">
    <source>
        <dbReference type="EMBL" id="MFC3196886.1"/>
    </source>
</evidence>
<reference evidence="2" key="1">
    <citation type="journal article" date="2019" name="Int. J. Syst. Evol. Microbiol.">
        <title>The Global Catalogue of Microorganisms (GCM) 10K type strain sequencing project: providing services to taxonomists for standard genome sequencing and annotation.</title>
        <authorList>
            <consortium name="The Broad Institute Genomics Platform"/>
            <consortium name="The Broad Institute Genome Sequencing Center for Infectious Disease"/>
            <person name="Wu L."/>
            <person name="Ma J."/>
        </authorList>
    </citation>
    <scope>NUCLEOTIDE SEQUENCE [LARGE SCALE GENOMIC DNA]</scope>
    <source>
        <strain evidence="2">KCTC 52416</strain>
    </source>
</reference>
<accession>A0ABV7JJD0</accession>
<evidence type="ECO:0008006" key="3">
    <source>
        <dbReference type="Google" id="ProtNLM"/>
    </source>
</evidence>
<organism evidence="1 2">
    <name type="scientific">Parapedobacter deserti</name>
    <dbReference type="NCBI Taxonomy" id="1912957"/>
    <lineage>
        <taxon>Bacteria</taxon>
        <taxon>Pseudomonadati</taxon>
        <taxon>Bacteroidota</taxon>
        <taxon>Sphingobacteriia</taxon>
        <taxon>Sphingobacteriales</taxon>
        <taxon>Sphingobacteriaceae</taxon>
        <taxon>Parapedobacter</taxon>
    </lineage>
</organism>
<name>A0ABV7JJD0_9SPHI</name>